<evidence type="ECO:0000256" key="5">
    <source>
        <dbReference type="ARBA" id="ARBA00023136"/>
    </source>
</evidence>
<feature type="transmembrane region" description="Helical" evidence="6">
    <location>
        <begin position="452"/>
        <end position="470"/>
    </location>
</feature>
<comment type="similarity">
    <text evidence="2">Belongs to the major facilitator superfamily. MFSD6 family.</text>
</comment>
<feature type="transmembrane region" description="Helical" evidence="6">
    <location>
        <begin position="338"/>
        <end position="356"/>
    </location>
</feature>
<reference evidence="8" key="1">
    <citation type="submission" date="2018-11" db="EMBL/GenBank/DDBJ databases">
        <authorList>
            <person name="Alioto T."/>
            <person name="Alioto T."/>
        </authorList>
    </citation>
    <scope>NUCLEOTIDE SEQUENCE</scope>
</reference>
<evidence type="ECO:0000256" key="6">
    <source>
        <dbReference type="SAM" id="Phobius"/>
    </source>
</evidence>
<dbReference type="Proteomes" id="UP000596742">
    <property type="component" value="Unassembled WGS sequence"/>
</dbReference>
<keyword evidence="4 6" id="KW-1133">Transmembrane helix</keyword>
<name>A0A8B6G6V7_MYTGA</name>
<evidence type="ECO:0000313" key="8">
    <source>
        <dbReference type="EMBL" id="VDI59616.1"/>
    </source>
</evidence>
<feature type="transmembrane region" description="Helical" evidence="6">
    <location>
        <begin position="372"/>
        <end position="391"/>
    </location>
</feature>
<dbReference type="InterPro" id="IPR051717">
    <property type="entry name" value="MFS_MFSD6"/>
</dbReference>
<evidence type="ECO:0000259" key="7">
    <source>
        <dbReference type="Pfam" id="PF12832"/>
    </source>
</evidence>
<dbReference type="AlphaFoldDB" id="A0A8B6G6V7"/>
<dbReference type="PANTHER" id="PTHR16172">
    <property type="entry name" value="MAJOR FACILITATOR SUPERFAMILY DOMAIN-CONTAINING PROTEIN 6-LIKE"/>
    <property type="match status" value="1"/>
</dbReference>
<dbReference type="PANTHER" id="PTHR16172:SF41">
    <property type="entry name" value="MAJOR FACILITATOR SUPERFAMILY DOMAIN-CONTAINING PROTEIN 6-LIKE"/>
    <property type="match status" value="1"/>
</dbReference>
<dbReference type="SUPFAM" id="SSF103473">
    <property type="entry name" value="MFS general substrate transporter"/>
    <property type="match status" value="2"/>
</dbReference>
<dbReference type="OrthoDB" id="515887at2759"/>
<feature type="domain" description="Major facilitator superfamily associated" evidence="7">
    <location>
        <begin position="22"/>
        <end position="576"/>
    </location>
</feature>
<evidence type="ECO:0000313" key="9">
    <source>
        <dbReference type="Proteomes" id="UP000596742"/>
    </source>
</evidence>
<feature type="transmembrane region" description="Helical" evidence="6">
    <location>
        <begin position="572"/>
        <end position="591"/>
    </location>
</feature>
<evidence type="ECO:0000256" key="2">
    <source>
        <dbReference type="ARBA" id="ARBA00005241"/>
    </source>
</evidence>
<feature type="transmembrane region" description="Helical" evidence="6">
    <location>
        <begin position="412"/>
        <end position="432"/>
    </location>
</feature>
<dbReference type="GO" id="GO:0016020">
    <property type="term" value="C:membrane"/>
    <property type="evidence" value="ECO:0007669"/>
    <property type="project" value="UniProtKB-SubCell"/>
</dbReference>
<feature type="transmembrane region" description="Helical" evidence="6">
    <location>
        <begin position="544"/>
        <end position="565"/>
    </location>
</feature>
<feature type="transmembrane region" description="Helical" evidence="6">
    <location>
        <begin position="482"/>
        <end position="502"/>
    </location>
</feature>
<protein>
    <recommendedName>
        <fullName evidence="7">Major facilitator superfamily associated domain-containing protein</fullName>
    </recommendedName>
</protein>
<evidence type="ECO:0000256" key="3">
    <source>
        <dbReference type="ARBA" id="ARBA00022692"/>
    </source>
</evidence>
<dbReference type="EMBL" id="UYJE01007956">
    <property type="protein sequence ID" value="VDI59616.1"/>
    <property type="molecule type" value="Genomic_DNA"/>
</dbReference>
<dbReference type="InterPro" id="IPR036259">
    <property type="entry name" value="MFS_trans_sf"/>
</dbReference>
<sequence>MDKMELTEPVNLIKSVFVCNTFNFLFAAAKSCLFPFLTLYLRLLGLTATETGIIIGAKTISAFIFAPLWALCSAKFRKRRLVLMFSIFMMALTYLGLTLVMNVNHAATACPGDIPPGNMKGTLKELLHNIKTNRTDIQPTKTQLQLNQTGDITSLMKTSKSPLQPTDLPMTTTEKEKKVNKIFDYGRKLLIELGLSKAEVDGLSNSDMIGLFQDMLTQKNWQTTIRQSLSPEEMEEFFTFLDQAVDAISKGEIKVGKKITKRSLKDTWQNIKTNLKSLKTAWTVKITEAEVEGQIFLILLLTLVFGEVFASPVEKIADDAWFEFLEKIDNLEKYGKQRIFTSLAFIIFPIIVTLIVDNTTCLFSLRMHPISLHFYMFGGFLGLTFLVAFFYPTSNSEKRKYKTKITHALNLTFCKCEGLFYILTLLIVGAIYASYNNFLFWLIEDLHGKELTMGLCVSIANLAEIPMLFFSGPLVRKLGNGMAVCLSMTFLAGRTLFYSYLWTPWAVLPAEMTHAFTHTIMWYAVLSNPVFSSNPTVDRGVRSVFSSIYFGVGFSGGSILSGIVYDHYGVNILFRACAVIAIAWCPIFVIMNRCCARPSVSEIKYTRLLTSEDVNSDSDDDWLEHALKTG</sequence>
<keyword evidence="3 6" id="KW-0812">Transmembrane</keyword>
<accession>A0A8B6G6V7</accession>
<evidence type="ECO:0000256" key="4">
    <source>
        <dbReference type="ARBA" id="ARBA00022989"/>
    </source>
</evidence>
<evidence type="ECO:0000256" key="1">
    <source>
        <dbReference type="ARBA" id="ARBA00004141"/>
    </source>
</evidence>
<keyword evidence="9" id="KW-1185">Reference proteome</keyword>
<keyword evidence="5 6" id="KW-0472">Membrane</keyword>
<feature type="transmembrane region" description="Helical" evidence="6">
    <location>
        <begin position="53"/>
        <end position="74"/>
    </location>
</feature>
<dbReference type="Pfam" id="PF12832">
    <property type="entry name" value="MFS_1_like"/>
    <property type="match status" value="1"/>
</dbReference>
<gene>
    <name evidence="8" type="ORF">MGAL_10B066913</name>
</gene>
<comment type="subcellular location">
    <subcellularLocation>
        <location evidence="1">Membrane</location>
        <topology evidence="1">Multi-pass membrane protein</topology>
    </subcellularLocation>
</comment>
<feature type="transmembrane region" description="Helical" evidence="6">
    <location>
        <begin position="81"/>
        <end position="101"/>
    </location>
</feature>
<proteinExistence type="inferred from homology"/>
<dbReference type="Gene3D" id="1.20.1250.20">
    <property type="entry name" value="MFS general substrate transporter like domains"/>
    <property type="match status" value="2"/>
</dbReference>
<feature type="transmembrane region" description="Helical" evidence="6">
    <location>
        <begin position="21"/>
        <end position="41"/>
    </location>
</feature>
<organism evidence="8 9">
    <name type="scientific">Mytilus galloprovincialis</name>
    <name type="common">Mediterranean mussel</name>
    <dbReference type="NCBI Taxonomy" id="29158"/>
    <lineage>
        <taxon>Eukaryota</taxon>
        <taxon>Metazoa</taxon>
        <taxon>Spiralia</taxon>
        <taxon>Lophotrochozoa</taxon>
        <taxon>Mollusca</taxon>
        <taxon>Bivalvia</taxon>
        <taxon>Autobranchia</taxon>
        <taxon>Pteriomorphia</taxon>
        <taxon>Mytilida</taxon>
        <taxon>Mytiloidea</taxon>
        <taxon>Mytilidae</taxon>
        <taxon>Mytilinae</taxon>
        <taxon>Mytilus</taxon>
    </lineage>
</organism>
<dbReference type="InterPro" id="IPR024989">
    <property type="entry name" value="MFS_assoc_dom"/>
</dbReference>
<comment type="caution">
    <text evidence="8">The sequence shown here is derived from an EMBL/GenBank/DDBJ whole genome shotgun (WGS) entry which is preliminary data.</text>
</comment>